<evidence type="ECO:0000313" key="2">
    <source>
        <dbReference type="Ensembl" id="ENSPNYP00000013827.1"/>
    </source>
</evidence>
<reference evidence="2" key="1">
    <citation type="submission" date="2023-09" db="UniProtKB">
        <authorList>
            <consortium name="Ensembl"/>
        </authorList>
    </citation>
    <scope>IDENTIFICATION</scope>
</reference>
<keyword evidence="1" id="KW-0812">Transmembrane</keyword>
<dbReference type="Ensembl" id="ENSPNYT00000014175.1">
    <property type="protein sequence ID" value="ENSPNYP00000013827.1"/>
    <property type="gene ID" value="ENSPNYG00000010494.1"/>
</dbReference>
<feature type="transmembrane region" description="Helical" evidence="1">
    <location>
        <begin position="37"/>
        <end position="56"/>
    </location>
</feature>
<accession>A0A3B4FTE0</accession>
<organism evidence="2">
    <name type="scientific">Pundamilia nyererei</name>
    <dbReference type="NCBI Taxonomy" id="303518"/>
    <lineage>
        <taxon>Eukaryota</taxon>
        <taxon>Metazoa</taxon>
        <taxon>Chordata</taxon>
        <taxon>Craniata</taxon>
        <taxon>Vertebrata</taxon>
        <taxon>Euteleostomi</taxon>
        <taxon>Actinopterygii</taxon>
        <taxon>Neopterygii</taxon>
        <taxon>Teleostei</taxon>
        <taxon>Neoteleostei</taxon>
        <taxon>Acanthomorphata</taxon>
        <taxon>Ovalentaria</taxon>
        <taxon>Cichlomorphae</taxon>
        <taxon>Cichliformes</taxon>
        <taxon>Cichlidae</taxon>
        <taxon>African cichlids</taxon>
        <taxon>Pseudocrenilabrinae</taxon>
        <taxon>Haplochromini</taxon>
        <taxon>Pundamilia</taxon>
    </lineage>
</organism>
<proteinExistence type="predicted"/>
<dbReference type="GeneTree" id="ENSGT00940000177739"/>
<dbReference type="STRING" id="303518.ENSPNYP00000013827"/>
<evidence type="ECO:0000256" key="1">
    <source>
        <dbReference type="SAM" id="Phobius"/>
    </source>
</evidence>
<protein>
    <submittedName>
        <fullName evidence="2">Uncharacterized protein</fullName>
    </submittedName>
</protein>
<keyword evidence="1" id="KW-0472">Membrane</keyword>
<name>A0A3B4FTE0_9CICH</name>
<sequence length="85" mass="9777">MNSGEQTEFSGVLSEKGCAAQPFQEWTSHRLMSVTVFPVRLLLVSFLMLLAWPFAFTASLGRSEFAIEPQSWWRRWVCVKAPMCY</sequence>
<keyword evidence="1" id="KW-1133">Transmembrane helix</keyword>
<dbReference type="AlphaFoldDB" id="A0A3B4FTE0"/>